<comment type="caution">
    <text evidence="1">The sequence shown here is derived from an EMBL/GenBank/DDBJ whole genome shotgun (WGS) entry which is preliminary data.</text>
</comment>
<evidence type="ECO:0000313" key="1">
    <source>
        <dbReference type="EMBL" id="PPB79768.1"/>
    </source>
</evidence>
<dbReference type="InterPro" id="IPR005564">
    <property type="entry name" value="Major_capsid_GpE"/>
</dbReference>
<protein>
    <submittedName>
        <fullName evidence="1">Major capsid protein E</fullName>
    </submittedName>
</protein>
<dbReference type="RefSeq" id="WP_104072265.1">
    <property type="nucleotide sequence ID" value="NZ_PRDS01000009.1"/>
</dbReference>
<gene>
    <name evidence="1" type="ORF">LV82_02559</name>
</gene>
<accession>A0A2S5JEG3</accession>
<dbReference type="OrthoDB" id="6388191at2"/>
<proteinExistence type="predicted"/>
<reference evidence="1 2" key="1">
    <citation type="submission" date="2018-01" db="EMBL/GenBank/DDBJ databases">
        <title>Genomic Encyclopedia of Archaeal and Bacterial Type Strains, Phase II (KMG-II): from individual species to whole genera.</title>
        <authorList>
            <person name="Goeker M."/>
        </authorList>
    </citation>
    <scope>NUCLEOTIDE SEQUENCE [LARGE SCALE GENOMIC DNA]</scope>
    <source>
        <strain evidence="1 2">DSM 12048</strain>
    </source>
</reference>
<sequence>MLTDAFDAATLTAAINKFPVQWGRINQMGLFTDEGVRTREIRIEERAGTLAVLDAHEWGGNGTVAAPEARLVRALHIPQTVHNDKVLPDDIQDIRAFGSDSALETAQGVIARRLQRMRAKHDITLEWRRMGALKGIVANASGSTIVNLFSEFNVTPVSVDFELGTATSDIRAKCEQVVDQIADNLGDDAMTGVRALVSPDFWRRLVAHANVEKFFVNWQNASVLASGDTRRGFTFGGVTFEEYRANIGGQNFIAAGEGHAFPEGTMDTFSTYYAPADFNEAVNTIGQPFYAKVRPVEFERGYELHSQSNSLPICKRPAVLVRLFSSN</sequence>
<evidence type="ECO:0000313" key="2">
    <source>
        <dbReference type="Proteomes" id="UP000239736"/>
    </source>
</evidence>
<dbReference type="AlphaFoldDB" id="A0A2S5JEG3"/>
<organism evidence="1 2">
    <name type="scientific">Albidovulum inexpectatum</name>
    <dbReference type="NCBI Taxonomy" id="196587"/>
    <lineage>
        <taxon>Bacteria</taxon>
        <taxon>Pseudomonadati</taxon>
        <taxon>Pseudomonadota</taxon>
        <taxon>Alphaproteobacteria</taxon>
        <taxon>Rhodobacterales</taxon>
        <taxon>Paracoccaceae</taxon>
        <taxon>Albidovulum</taxon>
    </lineage>
</organism>
<dbReference type="EMBL" id="PRDS01000009">
    <property type="protein sequence ID" value="PPB79768.1"/>
    <property type="molecule type" value="Genomic_DNA"/>
</dbReference>
<dbReference type="Pfam" id="PF03864">
    <property type="entry name" value="Phage_cap_E"/>
    <property type="match status" value="1"/>
</dbReference>
<name>A0A2S5JEG3_9RHOB</name>
<dbReference type="Proteomes" id="UP000239736">
    <property type="component" value="Unassembled WGS sequence"/>
</dbReference>
<keyword evidence="2" id="KW-1185">Reference proteome</keyword>